<accession>A0A2W2C6K4</accession>
<comment type="caution">
    <text evidence="1">The sequence shown here is derived from an EMBL/GenBank/DDBJ whole genome shotgun (WGS) entry which is preliminary data.</text>
</comment>
<protein>
    <submittedName>
        <fullName evidence="1">Uncharacterized protein</fullName>
    </submittedName>
</protein>
<evidence type="ECO:0000313" key="2">
    <source>
        <dbReference type="Proteomes" id="UP000248749"/>
    </source>
</evidence>
<dbReference type="Proteomes" id="UP000248749">
    <property type="component" value="Unassembled WGS sequence"/>
</dbReference>
<keyword evidence="2" id="KW-1185">Reference proteome</keyword>
<proteinExistence type="predicted"/>
<dbReference type="OrthoDB" id="568335at2"/>
<sequence length="61" mass="7045">MTHVNAPLSLEGRRRLVERCRTRPIAHVAARSCGARGRRLPHHDPQHGNLCRQRLDAERCR</sequence>
<reference evidence="1 2" key="1">
    <citation type="submission" date="2018-01" db="EMBL/GenBank/DDBJ databases">
        <title>Draft genome sequence of Salinispora sp. 13K206.</title>
        <authorList>
            <person name="Sahin N."/>
            <person name="Saygin H."/>
            <person name="Ay H."/>
        </authorList>
    </citation>
    <scope>NUCLEOTIDE SEQUENCE [LARGE SCALE GENOMIC DNA]</scope>
    <source>
        <strain evidence="1 2">13K206</strain>
    </source>
</reference>
<dbReference type="AlphaFoldDB" id="A0A2W2C6K4"/>
<dbReference type="EMBL" id="POUB01000274">
    <property type="protein sequence ID" value="PZF88384.1"/>
    <property type="molecule type" value="Genomic_DNA"/>
</dbReference>
<gene>
    <name evidence="1" type="ORF">C1I99_26515</name>
</gene>
<organism evidence="1 2">
    <name type="scientific">Micromonospora deserti</name>
    <dbReference type="NCBI Taxonomy" id="2070366"/>
    <lineage>
        <taxon>Bacteria</taxon>
        <taxon>Bacillati</taxon>
        <taxon>Actinomycetota</taxon>
        <taxon>Actinomycetes</taxon>
        <taxon>Micromonosporales</taxon>
        <taxon>Micromonosporaceae</taxon>
        <taxon>Micromonospora</taxon>
    </lineage>
</organism>
<name>A0A2W2C6K4_9ACTN</name>
<evidence type="ECO:0000313" key="1">
    <source>
        <dbReference type="EMBL" id="PZF88384.1"/>
    </source>
</evidence>